<proteinExistence type="inferred from homology"/>
<feature type="signal peptide" evidence="3">
    <location>
        <begin position="1"/>
        <end position="16"/>
    </location>
</feature>
<comment type="caution">
    <text evidence="5">The sequence shown here is derived from an EMBL/GenBank/DDBJ whole genome shotgun (WGS) entry which is preliminary data.</text>
</comment>
<dbReference type="Gene3D" id="3.40.50.1820">
    <property type="entry name" value="alpha/beta hydrolase"/>
    <property type="match status" value="1"/>
</dbReference>
<dbReference type="PANTHER" id="PTHR11559">
    <property type="entry name" value="CARBOXYLESTERASE"/>
    <property type="match status" value="1"/>
</dbReference>
<dbReference type="Pfam" id="PF00135">
    <property type="entry name" value="COesterase"/>
    <property type="match status" value="1"/>
</dbReference>
<dbReference type="EMBL" id="JASWJB010000358">
    <property type="protein sequence ID" value="KAK2591165.1"/>
    <property type="molecule type" value="Genomic_DNA"/>
</dbReference>
<feature type="domain" description="Carboxylesterase type B" evidence="4">
    <location>
        <begin position="23"/>
        <end position="555"/>
    </location>
</feature>
<gene>
    <name evidence="5" type="ORF">QQS21_011141</name>
</gene>
<accession>A0AAJ0FW59</accession>
<evidence type="ECO:0000259" key="4">
    <source>
        <dbReference type="Pfam" id="PF00135"/>
    </source>
</evidence>
<dbReference type="AlphaFoldDB" id="A0AAJ0FW59"/>
<dbReference type="SUPFAM" id="SSF53474">
    <property type="entry name" value="alpha/beta-Hydrolases"/>
    <property type="match status" value="1"/>
</dbReference>
<organism evidence="5 6">
    <name type="scientific">Conoideocrella luteorostrata</name>
    <dbReference type="NCBI Taxonomy" id="1105319"/>
    <lineage>
        <taxon>Eukaryota</taxon>
        <taxon>Fungi</taxon>
        <taxon>Dikarya</taxon>
        <taxon>Ascomycota</taxon>
        <taxon>Pezizomycotina</taxon>
        <taxon>Sordariomycetes</taxon>
        <taxon>Hypocreomycetidae</taxon>
        <taxon>Hypocreales</taxon>
        <taxon>Clavicipitaceae</taxon>
        <taxon>Conoideocrella</taxon>
    </lineage>
</organism>
<evidence type="ECO:0000256" key="3">
    <source>
        <dbReference type="RuleBase" id="RU361235"/>
    </source>
</evidence>
<dbReference type="GO" id="GO:0016787">
    <property type="term" value="F:hydrolase activity"/>
    <property type="evidence" value="ECO:0007669"/>
    <property type="project" value="UniProtKB-KW"/>
</dbReference>
<dbReference type="PROSITE" id="PS00122">
    <property type="entry name" value="CARBOXYLESTERASE_B_1"/>
    <property type="match status" value="1"/>
</dbReference>
<keyword evidence="3" id="KW-0732">Signal</keyword>
<protein>
    <recommendedName>
        <fullName evidence="3">Carboxylic ester hydrolase</fullName>
        <ecNumber evidence="3">3.1.1.-</ecNumber>
    </recommendedName>
</protein>
<dbReference type="Proteomes" id="UP001251528">
    <property type="component" value="Unassembled WGS sequence"/>
</dbReference>
<dbReference type="InterPro" id="IPR029058">
    <property type="entry name" value="AB_hydrolase_fold"/>
</dbReference>
<sequence>MGRIFFTLLLAVGAISSPTCRGPTVHIRNGTLVGSAHDHIDSFYGIPYVEPPIGDLRLRAPQPLNKSFGLLQLTNNLRDVAACVQMDQSQVLTEGLTTPVIDVLNGIGGNFTGKSGEDCLTINVQRPSGVPRHRKLPVLFWIYGGGWELGTTQLYDASAIVQKSEAMGEPVIFVAPNYRVNAYGFLNGKEIQEAGVSNLGLRDQRKALEWVAENIEAFGGDPDRVTIWGESAGAVSVFDHMIVNNGDHKYKGKPLFRGAIMNSGTFVNTLDTANPKPQRAFDTFARNAGCDPSKLREKTINCLRRVQPKTYQAAMNSLPNFSGPNSNDLAYIRRVDPSSSFLGNEPEDALRTGQFAHVPIITGNMQDEATIFAVSSRNLIHSTESLVSYFTSWFPDAPRGLISKFIATYPDKLSAGLPAGTGNKFEIYPQFKRNAAIQTDVTFEGGRRVVLQYLSKVVPTWSYIATFLHLDPQLAQVGTYHTSDLGTQFYLSNPTAGNNMNEAYIRFVNDLDPNGRSSENVWWPKWDQKTRQLANFSNTAVNLAKDDYRQESLAFLAKYGSQLRQ</sequence>
<evidence type="ECO:0000313" key="6">
    <source>
        <dbReference type="Proteomes" id="UP001251528"/>
    </source>
</evidence>
<name>A0AAJ0FW59_9HYPO</name>
<keyword evidence="6" id="KW-1185">Reference proteome</keyword>
<evidence type="ECO:0000256" key="1">
    <source>
        <dbReference type="ARBA" id="ARBA00005964"/>
    </source>
</evidence>
<dbReference type="InterPro" id="IPR050309">
    <property type="entry name" value="Type-B_Carboxylest/Lipase"/>
</dbReference>
<dbReference type="InterPro" id="IPR019826">
    <property type="entry name" value="Carboxylesterase_B_AS"/>
</dbReference>
<dbReference type="InterPro" id="IPR002018">
    <property type="entry name" value="CarbesteraseB"/>
</dbReference>
<evidence type="ECO:0000313" key="5">
    <source>
        <dbReference type="EMBL" id="KAK2591165.1"/>
    </source>
</evidence>
<comment type="similarity">
    <text evidence="1 3">Belongs to the type-B carboxylesterase/lipase family.</text>
</comment>
<feature type="chain" id="PRO_5042313442" description="Carboxylic ester hydrolase" evidence="3">
    <location>
        <begin position="17"/>
        <end position="565"/>
    </location>
</feature>
<dbReference type="EC" id="3.1.1.-" evidence="3"/>
<evidence type="ECO:0000256" key="2">
    <source>
        <dbReference type="ARBA" id="ARBA00022801"/>
    </source>
</evidence>
<reference evidence="5" key="1">
    <citation type="submission" date="2023-06" db="EMBL/GenBank/DDBJ databases">
        <title>Conoideocrella luteorostrata (Hypocreales: Clavicipitaceae), a potential biocontrol fungus for elongate hemlock scale in United States Christmas tree production areas.</title>
        <authorList>
            <person name="Barrett H."/>
            <person name="Lovett B."/>
            <person name="Macias A.M."/>
            <person name="Stajich J.E."/>
            <person name="Kasson M.T."/>
        </authorList>
    </citation>
    <scope>NUCLEOTIDE SEQUENCE</scope>
    <source>
        <strain evidence="5">ARSEF 14590</strain>
    </source>
</reference>
<keyword evidence="2 3" id="KW-0378">Hydrolase</keyword>